<dbReference type="PANTHER" id="PTHR33121:SF79">
    <property type="entry name" value="CYCLIC DI-GMP PHOSPHODIESTERASE PDED-RELATED"/>
    <property type="match status" value="1"/>
</dbReference>
<dbReference type="InterPro" id="IPR050706">
    <property type="entry name" value="Cyclic-di-GMP_PDE-like"/>
</dbReference>
<accession>A0A6I4T1J7</accession>
<dbReference type="Proteomes" id="UP000433652">
    <property type="component" value="Unassembled WGS sequence"/>
</dbReference>
<evidence type="ECO:0000313" key="2">
    <source>
        <dbReference type="EMBL" id="MXO61348.1"/>
    </source>
</evidence>
<dbReference type="AlphaFoldDB" id="A0A6I4T1J7"/>
<evidence type="ECO:0000313" key="3">
    <source>
        <dbReference type="Proteomes" id="UP000433652"/>
    </source>
</evidence>
<proteinExistence type="predicted"/>
<dbReference type="InterPro" id="IPR035919">
    <property type="entry name" value="EAL_sf"/>
</dbReference>
<dbReference type="EMBL" id="WTYM01000063">
    <property type="protein sequence ID" value="MXO61348.1"/>
    <property type="molecule type" value="Genomic_DNA"/>
</dbReference>
<reference evidence="2 3" key="1">
    <citation type="submission" date="2019-12" db="EMBL/GenBank/DDBJ databases">
        <title>Genomic-based taxomic classification of the family Erythrobacteraceae.</title>
        <authorList>
            <person name="Xu L."/>
        </authorList>
    </citation>
    <scope>NUCLEOTIDE SEQUENCE [LARGE SCALE GENOMIC DNA]</scope>
    <source>
        <strain evidence="2 3">MCCC 1K01500</strain>
    </source>
</reference>
<comment type="caution">
    <text evidence="2">The sequence shown here is derived from an EMBL/GenBank/DDBJ whole genome shotgun (WGS) entry which is preliminary data.</text>
</comment>
<dbReference type="Pfam" id="PF00563">
    <property type="entry name" value="EAL"/>
    <property type="match status" value="1"/>
</dbReference>
<dbReference type="CDD" id="cd01948">
    <property type="entry name" value="EAL"/>
    <property type="match status" value="1"/>
</dbReference>
<dbReference type="RefSeq" id="WP_159798352.1">
    <property type="nucleotide sequence ID" value="NZ_WTYM01000063.1"/>
</dbReference>
<protein>
    <submittedName>
        <fullName evidence="2">EAL domain-containing protein</fullName>
    </submittedName>
</protein>
<dbReference type="PROSITE" id="PS50883">
    <property type="entry name" value="EAL"/>
    <property type="match status" value="1"/>
</dbReference>
<dbReference type="OrthoDB" id="9814202at2"/>
<gene>
    <name evidence="2" type="ORF">GRI89_17535</name>
</gene>
<dbReference type="SUPFAM" id="SSF141868">
    <property type="entry name" value="EAL domain-like"/>
    <property type="match status" value="1"/>
</dbReference>
<feature type="domain" description="EAL" evidence="1">
    <location>
        <begin position="20"/>
        <end position="268"/>
    </location>
</feature>
<dbReference type="SMART" id="SM00052">
    <property type="entry name" value="EAL"/>
    <property type="match status" value="1"/>
</dbReference>
<evidence type="ECO:0000259" key="1">
    <source>
        <dbReference type="PROSITE" id="PS50883"/>
    </source>
</evidence>
<dbReference type="InterPro" id="IPR001633">
    <property type="entry name" value="EAL_dom"/>
</dbReference>
<dbReference type="Gene3D" id="3.20.20.450">
    <property type="entry name" value="EAL domain"/>
    <property type="match status" value="1"/>
</dbReference>
<keyword evidence="3" id="KW-1185">Reference proteome</keyword>
<sequence>MTALAQISDRRMRVDRRTKGGRHVEEIETALKEGRVGILFQPQFSCADGSLVGAEALSRWHHPQLGQIGIDSLFDSAMRAGQAARLTRHIAERALAMAAGWPDNLRLSLNITAMDLAEEDFSATILAAVKSAGFDPTRLMLEITEQALVSDIDLGAQRLAVLADAGIRIALDDFGAGFCNFRYLKRLPLHAIKLDRSMIEGVTEDQRDLAVLRGIVALADALGLSVTAEGVETEAQRFIAAREGCSVWQGFLGSGPMPSSEFARLAGA</sequence>
<dbReference type="GO" id="GO:0071111">
    <property type="term" value="F:cyclic-guanylate-specific phosphodiesterase activity"/>
    <property type="evidence" value="ECO:0007669"/>
    <property type="project" value="InterPro"/>
</dbReference>
<organism evidence="2 3">
    <name type="scientific">Croceibacterium salegens</name>
    <dbReference type="NCBI Taxonomy" id="1737568"/>
    <lineage>
        <taxon>Bacteria</taxon>
        <taxon>Pseudomonadati</taxon>
        <taxon>Pseudomonadota</taxon>
        <taxon>Alphaproteobacteria</taxon>
        <taxon>Sphingomonadales</taxon>
        <taxon>Erythrobacteraceae</taxon>
        <taxon>Croceibacterium</taxon>
    </lineage>
</organism>
<name>A0A6I4T1J7_9SPHN</name>
<dbReference type="PANTHER" id="PTHR33121">
    <property type="entry name" value="CYCLIC DI-GMP PHOSPHODIESTERASE PDEF"/>
    <property type="match status" value="1"/>
</dbReference>